<dbReference type="PROSITE" id="PS51123">
    <property type="entry name" value="OMPA_2"/>
    <property type="match status" value="1"/>
</dbReference>
<comment type="subcellular location">
    <subcellularLocation>
        <location evidence="1">Cell outer membrane</location>
    </subcellularLocation>
</comment>
<dbReference type="SUPFAM" id="SSF82171">
    <property type="entry name" value="DPP6 N-terminal domain-like"/>
    <property type="match status" value="1"/>
</dbReference>
<dbReference type="InterPro" id="IPR008969">
    <property type="entry name" value="CarboxyPept-like_regulatory"/>
</dbReference>
<protein>
    <submittedName>
        <fullName evidence="7">Cell envelope biogenesis protein OmpA</fullName>
    </submittedName>
</protein>
<evidence type="ECO:0000256" key="5">
    <source>
        <dbReference type="SAM" id="SignalP"/>
    </source>
</evidence>
<evidence type="ECO:0000256" key="4">
    <source>
        <dbReference type="PROSITE-ProRule" id="PRU00473"/>
    </source>
</evidence>
<feature type="domain" description="OmpA-like" evidence="6">
    <location>
        <begin position="506"/>
        <end position="626"/>
    </location>
</feature>
<dbReference type="AlphaFoldDB" id="A0A345HAK7"/>
<evidence type="ECO:0000313" key="8">
    <source>
        <dbReference type="Proteomes" id="UP000253951"/>
    </source>
</evidence>
<dbReference type="InterPro" id="IPR006664">
    <property type="entry name" value="OMP_bac"/>
</dbReference>
<dbReference type="PANTHER" id="PTHR30329">
    <property type="entry name" value="STATOR ELEMENT OF FLAGELLAR MOTOR COMPLEX"/>
    <property type="match status" value="1"/>
</dbReference>
<evidence type="ECO:0000313" key="7">
    <source>
        <dbReference type="EMBL" id="AXG73617.1"/>
    </source>
</evidence>
<keyword evidence="5" id="KW-0732">Signal</keyword>
<name>A0A345HAK7_9FLAO</name>
<keyword evidence="2 4" id="KW-0472">Membrane</keyword>
<dbReference type="Gene3D" id="3.30.1330.60">
    <property type="entry name" value="OmpA-like domain"/>
    <property type="match status" value="1"/>
</dbReference>
<evidence type="ECO:0000256" key="1">
    <source>
        <dbReference type="ARBA" id="ARBA00004442"/>
    </source>
</evidence>
<dbReference type="SUPFAM" id="SSF103088">
    <property type="entry name" value="OmpA-like"/>
    <property type="match status" value="1"/>
</dbReference>
<feature type="chain" id="PRO_5016840550" evidence="5">
    <location>
        <begin position="20"/>
        <end position="626"/>
    </location>
</feature>
<keyword evidence="8" id="KW-1185">Reference proteome</keyword>
<evidence type="ECO:0000256" key="2">
    <source>
        <dbReference type="ARBA" id="ARBA00023136"/>
    </source>
</evidence>
<dbReference type="InterPro" id="IPR011659">
    <property type="entry name" value="WD40"/>
</dbReference>
<reference evidence="7 8" key="1">
    <citation type="submission" date="2018-07" db="EMBL/GenBank/DDBJ databases">
        <title>Complete genome sequence of Flavobacterium arcticum type strain SM1502T.</title>
        <authorList>
            <person name="Li Y."/>
            <person name="Li D.-D."/>
        </authorList>
    </citation>
    <scope>NUCLEOTIDE SEQUENCE [LARGE SCALE GENOMIC DNA]</scope>
    <source>
        <strain evidence="7 8">SM1502</strain>
    </source>
</reference>
<dbReference type="SUPFAM" id="SSF49464">
    <property type="entry name" value="Carboxypeptidase regulatory domain-like"/>
    <property type="match status" value="1"/>
</dbReference>
<dbReference type="EMBL" id="CP031188">
    <property type="protein sequence ID" value="AXG73617.1"/>
    <property type="molecule type" value="Genomic_DNA"/>
</dbReference>
<dbReference type="SUPFAM" id="SSF48452">
    <property type="entry name" value="TPR-like"/>
    <property type="match status" value="1"/>
</dbReference>
<dbReference type="Gene3D" id="1.25.40.10">
    <property type="entry name" value="Tetratricopeptide repeat domain"/>
    <property type="match status" value="1"/>
</dbReference>
<evidence type="ECO:0000259" key="6">
    <source>
        <dbReference type="PROSITE" id="PS51123"/>
    </source>
</evidence>
<dbReference type="Gene3D" id="2.120.10.30">
    <property type="entry name" value="TolB, C-terminal domain"/>
    <property type="match status" value="1"/>
</dbReference>
<proteinExistence type="predicted"/>
<dbReference type="GO" id="GO:0009279">
    <property type="term" value="C:cell outer membrane"/>
    <property type="evidence" value="ECO:0007669"/>
    <property type="project" value="UniProtKB-SubCell"/>
</dbReference>
<accession>A0A345HAK7</accession>
<dbReference type="InterPro" id="IPR006665">
    <property type="entry name" value="OmpA-like"/>
</dbReference>
<dbReference type="Proteomes" id="UP000253951">
    <property type="component" value="Chromosome"/>
</dbReference>
<dbReference type="Gene3D" id="2.60.40.1120">
    <property type="entry name" value="Carboxypeptidase-like, regulatory domain"/>
    <property type="match status" value="1"/>
</dbReference>
<organism evidence="7 8">
    <name type="scientific">Flavobacterium arcticum</name>
    <dbReference type="NCBI Taxonomy" id="1784713"/>
    <lineage>
        <taxon>Bacteria</taxon>
        <taxon>Pseudomonadati</taxon>
        <taxon>Bacteroidota</taxon>
        <taxon>Flavobacteriia</taxon>
        <taxon>Flavobacteriales</taxon>
        <taxon>Flavobacteriaceae</taxon>
        <taxon>Flavobacterium</taxon>
    </lineage>
</organism>
<dbReference type="PANTHER" id="PTHR30329:SF21">
    <property type="entry name" value="LIPOPROTEIN YIAD-RELATED"/>
    <property type="match status" value="1"/>
</dbReference>
<sequence>MKNLYITLSFMLATMAVTAQNKDTKTADKHFDRFEYVEAAEEYLELVNDGKADGYVYTQLADSYYNIFNYKEAVKWYDKAVAAGNADSETYYRYSQMLKAAGRYEESNKQMQKFATMAPTDQRAVLFMEDPNYLPKLKNQAKLFDEKVLDINDEKYGSFGPVLTDDNTLYFTSARNKARKTYGWNEQPYLDLYMATYNANGTFSEPVPVDGVNSKWHDGPAAVTPDGKTMYFASESFKESKQFERDKDANAKIGQVYLYKATKQGDSWGNVQPLPFNDKRWSTGNPAISKDGKTLYFASNREGSIGDNDIWKVEIKGANSYGEPVNLGKKVNTEGKETFPFITDEGILYFTSNARSGFGGHDVYVIDLANGGEAMNVGAPINSPQDDFSFTFNTTKNMGFFASNRSGMDKLYSATPVCGVEAIVMVKDANTGKPLASAKVAILDEKNNVIESKMSGADGKVTYNVDCDRAYTVQVTANKYESNSFPIAKTDGGKVMIAANLKPIKEIVVIPVLDLKPVFFEFDKSNITKEAAFELDKVVEAMNDNKEMVIMVKAHTDNQGSEKYNMGLSNRRAKATVQYIISKGIAKDRISGEGFGESQPKVDCKDNCTKEQNAENRRSEFLVVKK</sequence>
<dbReference type="PRINTS" id="PR01021">
    <property type="entry name" value="OMPADOMAIN"/>
</dbReference>
<dbReference type="RefSeq" id="WP_114677377.1">
    <property type="nucleotide sequence ID" value="NZ_CP031188.1"/>
</dbReference>
<dbReference type="Pfam" id="PF07676">
    <property type="entry name" value="PD40"/>
    <property type="match status" value="3"/>
</dbReference>
<evidence type="ECO:0000256" key="3">
    <source>
        <dbReference type="ARBA" id="ARBA00023237"/>
    </source>
</evidence>
<dbReference type="KEGG" id="fat:DVK85_04975"/>
<keyword evidence="3" id="KW-0998">Cell outer membrane</keyword>
<dbReference type="InterPro" id="IPR036737">
    <property type="entry name" value="OmpA-like_sf"/>
</dbReference>
<dbReference type="InterPro" id="IPR050330">
    <property type="entry name" value="Bact_OuterMem_StrucFunc"/>
</dbReference>
<dbReference type="InterPro" id="IPR011042">
    <property type="entry name" value="6-blade_b-propeller_TolB-like"/>
</dbReference>
<dbReference type="Pfam" id="PF00691">
    <property type="entry name" value="OmpA"/>
    <property type="match status" value="1"/>
</dbReference>
<dbReference type="OrthoDB" id="9809364at2"/>
<dbReference type="InterPro" id="IPR011990">
    <property type="entry name" value="TPR-like_helical_dom_sf"/>
</dbReference>
<dbReference type="CDD" id="cd07185">
    <property type="entry name" value="OmpA_C-like"/>
    <property type="match status" value="1"/>
</dbReference>
<feature type="signal peptide" evidence="5">
    <location>
        <begin position="1"/>
        <end position="19"/>
    </location>
</feature>
<gene>
    <name evidence="7" type="ORF">DVK85_04975</name>
</gene>